<feature type="domain" description="CusB-like beta-barrel" evidence="8">
    <location>
        <begin position="257"/>
        <end position="333"/>
    </location>
</feature>
<dbReference type="GO" id="GO:0015679">
    <property type="term" value="P:plasma membrane copper ion transport"/>
    <property type="evidence" value="ECO:0007669"/>
    <property type="project" value="TreeGrafter"/>
</dbReference>
<evidence type="ECO:0000256" key="1">
    <source>
        <dbReference type="ARBA" id="ARBA00009477"/>
    </source>
</evidence>
<dbReference type="NCBIfam" id="TIGR01730">
    <property type="entry name" value="RND_mfp"/>
    <property type="match status" value="1"/>
</dbReference>
<protein>
    <submittedName>
        <fullName evidence="10">Membrane fusion protein, Cu(I)/Ag(I) efflux system</fullName>
    </submittedName>
</protein>
<dbReference type="RefSeq" id="WP_086433667.1">
    <property type="nucleotide sequence ID" value="NZ_FXWH01000001.1"/>
</dbReference>
<evidence type="ECO:0000259" key="6">
    <source>
        <dbReference type="Pfam" id="PF25869"/>
    </source>
</evidence>
<reference evidence="11" key="1">
    <citation type="submission" date="2017-04" db="EMBL/GenBank/DDBJ databases">
        <authorList>
            <person name="Varghese N."/>
            <person name="Submissions S."/>
        </authorList>
    </citation>
    <scope>NUCLEOTIDE SEQUENCE [LARGE SCALE GENOMIC DNA]</scope>
</reference>
<feature type="domain" description="Multidrug resistance protein MdtA-like C-terminal permuted SH3" evidence="9">
    <location>
        <begin position="341"/>
        <end position="399"/>
    </location>
</feature>
<comment type="similarity">
    <text evidence="1">Belongs to the membrane fusion protein (MFP) (TC 8.A.1) family.</text>
</comment>
<keyword evidence="11" id="KW-1185">Reference proteome</keyword>
<proteinExistence type="inferred from homology"/>
<dbReference type="InterPro" id="IPR058790">
    <property type="entry name" value="BSH_CusB"/>
</dbReference>
<dbReference type="Gene3D" id="2.40.50.100">
    <property type="match status" value="1"/>
</dbReference>
<dbReference type="InterPro" id="IPR045800">
    <property type="entry name" value="HMBD"/>
</dbReference>
<dbReference type="GO" id="GO:0016020">
    <property type="term" value="C:membrane"/>
    <property type="evidence" value="ECO:0007669"/>
    <property type="project" value="InterPro"/>
</dbReference>
<evidence type="ECO:0000256" key="3">
    <source>
        <dbReference type="ARBA" id="ARBA00022729"/>
    </source>
</evidence>
<dbReference type="InterPro" id="IPR058791">
    <property type="entry name" value="3HB_CusB"/>
</dbReference>
<feature type="domain" description="CusB-like barrel-sandwich hybrid" evidence="7">
    <location>
        <begin position="129"/>
        <end position="251"/>
    </location>
</feature>
<evidence type="ECO:0000259" key="5">
    <source>
        <dbReference type="Pfam" id="PF19335"/>
    </source>
</evidence>
<evidence type="ECO:0000259" key="7">
    <source>
        <dbReference type="Pfam" id="PF25919"/>
    </source>
</evidence>
<evidence type="ECO:0000259" key="9">
    <source>
        <dbReference type="Pfam" id="PF25967"/>
    </source>
</evidence>
<sequence>MPSRMLVTLMLAFIVAGSMNLVVIAPALAWQDQHDHSSQLPQAMQSEEQTTEYVCPMHSHIVRDEPGTCPICGMQLEPKQNNVRDSTVEISASMQQNLGVVTEAAGRTTLWRYLPTQGRVSWNDDRLYHVHPRVSGWIEKLAITSVGQRVEKGDLMYELYSQELVVAQQDHLQTLDTLTNLSNKDRREALQRDGRTRLKLLGMTPALINELEQSRQVRYQVPFYAPQSGVVTELPIAVGMYLQPGPTAITIAASDSLWLIADVPEQQLDWFSANSPVSVSLPQAGIENLDASIDYIYPELDMTSRTLRVRIELAGLSTNERNKLVVGQQAQIDIFGGPKRDVLAVPVSALIMTGTDNRVMVRESDNSFAQRDVHVGLVVNGQAEILHGLSEGDQVVTSGQFLLDSDASLRQRSKTPAATDHSQH</sequence>
<organism evidence="10 11">
    <name type="scientific">Pseudidiomarina planktonica</name>
    <dbReference type="NCBI Taxonomy" id="1323738"/>
    <lineage>
        <taxon>Bacteria</taxon>
        <taxon>Pseudomonadati</taxon>
        <taxon>Pseudomonadota</taxon>
        <taxon>Gammaproteobacteria</taxon>
        <taxon>Alteromonadales</taxon>
        <taxon>Idiomarinaceae</taxon>
        <taxon>Pseudidiomarina</taxon>
    </lineage>
</organism>
<dbReference type="GO" id="GO:0030288">
    <property type="term" value="C:outer membrane-bounded periplasmic space"/>
    <property type="evidence" value="ECO:0007669"/>
    <property type="project" value="TreeGrafter"/>
</dbReference>
<evidence type="ECO:0000256" key="4">
    <source>
        <dbReference type="ARBA" id="ARBA00023065"/>
    </source>
</evidence>
<accession>A0A1Y6EEF2</accession>
<evidence type="ECO:0000313" key="10">
    <source>
        <dbReference type="EMBL" id="SMQ60957.1"/>
    </source>
</evidence>
<dbReference type="GO" id="GO:0046914">
    <property type="term" value="F:transition metal ion binding"/>
    <property type="evidence" value="ECO:0007669"/>
    <property type="project" value="TreeGrafter"/>
</dbReference>
<feature type="domain" description="Heavy metal binding" evidence="5">
    <location>
        <begin position="53"/>
        <end position="79"/>
    </location>
</feature>
<name>A0A1Y6EEF2_9GAMM</name>
<dbReference type="Pfam" id="PF25919">
    <property type="entry name" value="BSH_CusB"/>
    <property type="match status" value="1"/>
</dbReference>
<dbReference type="Pfam" id="PF25967">
    <property type="entry name" value="RND-MFP_C"/>
    <property type="match status" value="1"/>
</dbReference>
<dbReference type="InterPro" id="IPR006143">
    <property type="entry name" value="RND_pump_MFP"/>
</dbReference>
<dbReference type="PANTHER" id="PTHR30097:SF15">
    <property type="entry name" value="CATION EFFLUX SYSTEM PROTEIN CUSB"/>
    <property type="match status" value="1"/>
</dbReference>
<dbReference type="PANTHER" id="PTHR30097">
    <property type="entry name" value="CATION EFFLUX SYSTEM PROTEIN CUSB"/>
    <property type="match status" value="1"/>
</dbReference>
<evidence type="ECO:0000256" key="2">
    <source>
        <dbReference type="ARBA" id="ARBA00022448"/>
    </source>
</evidence>
<dbReference type="GO" id="GO:0060003">
    <property type="term" value="P:copper ion export"/>
    <property type="evidence" value="ECO:0007669"/>
    <property type="project" value="TreeGrafter"/>
</dbReference>
<dbReference type="Pfam" id="PF25954">
    <property type="entry name" value="Beta-barrel_RND_2"/>
    <property type="match status" value="1"/>
</dbReference>
<dbReference type="Gene3D" id="2.40.30.170">
    <property type="match status" value="1"/>
</dbReference>
<dbReference type="InterPro" id="IPR051909">
    <property type="entry name" value="MFP_Cation_Efflux"/>
</dbReference>
<dbReference type="InterPro" id="IPR058792">
    <property type="entry name" value="Beta-barrel_RND_2"/>
</dbReference>
<dbReference type="SUPFAM" id="SSF111369">
    <property type="entry name" value="HlyD-like secretion proteins"/>
    <property type="match status" value="1"/>
</dbReference>
<feature type="domain" description="CusB-like three alpha-helical bundle" evidence="6">
    <location>
        <begin position="163"/>
        <end position="218"/>
    </location>
</feature>
<dbReference type="AlphaFoldDB" id="A0A1Y6EEF2"/>
<keyword evidence="2" id="KW-0813">Transport</keyword>
<dbReference type="EMBL" id="FXWH01000001">
    <property type="protein sequence ID" value="SMQ60957.1"/>
    <property type="molecule type" value="Genomic_DNA"/>
</dbReference>
<dbReference type="Proteomes" id="UP000194450">
    <property type="component" value="Unassembled WGS sequence"/>
</dbReference>
<dbReference type="OrthoDB" id="9806939at2"/>
<dbReference type="Gene3D" id="2.40.420.20">
    <property type="match status" value="1"/>
</dbReference>
<dbReference type="Pfam" id="PF25869">
    <property type="entry name" value="3HB_CusB"/>
    <property type="match status" value="1"/>
</dbReference>
<dbReference type="FunFam" id="2.40.420.20:FF:000003">
    <property type="entry name" value="Cation efflux system protein cusB"/>
    <property type="match status" value="1"/>
</dbReference>
<evidence type="ECO:0000313" key="11">
    <source>
        <dbReference type="Proteomes" id="UP000194450"/>
    </source>
</evidence>
<dbReference type="Pfam" id="PF19335">
    <property type="entry name" value="HMBD"/>
    <property type="match status" value="1"/>
</dbReference>
<keyword evidence="4" id="KW-0406">Ion transport</keyword>
<dbReference type="InterPro" id="IPR058627">
    <property type="entry name" value="MdtA-like_C"/>
</dbReference>
<keyword evidence="3" id="KW-0732">Signal</keyword>
<evidence type="ECO:0000259" key="8">
    <source>
        <dbReference type="Pfam" id="PF25954"/>
    </source>
</evidence>
<gene>
    <name evidence="10" type="ORF">SAMN06297229_0494</name>
</gene>
<dbReference type="GO" id="GO:0022857">
    <property type="term" value="F:transmembrane transporter activity"/>
    <property type="evidence" value="ECO:0007669"/>
    <property type="project" value="InterPro"/>
</dbReference>